<sequence>MLEASSAQLNVSVAATNDSTGNVDSNVSISDDDEGSYSILVALREGEFPNFQNSMRGQLHIMKLKASSHSPVKNAKPHGHAQLSTRSIHEKYASNASGIASPPSLGISAGSDVDNHEPSHTPCVTPFHLKKGKKKRKNKHSDGTSSITNSDTPRSLHLAASSDILKQKVDTVGGTTASLASTVLAGHYSSKKRVLPAFCFESSGAKFPSKPLKGLNKRRRSALASSSLSHPNNEKKSIMAPRRSSDDRTQGNKVYVGGIEGDSERSSEYLDDECEKEESEILIPSETANAPPPEQAQQIARPPPTSPSKLLEASKDSLPLPFPPLPPHHPPSSPTSIQSSTLQREKHSASKPTHPLSNPPLPPPSPSASLSLQSLLAYRVAFSSSSFTRVIDSSDNVAADASELLLRCKSAEDTLNAAILALHDASTSFATLRQCAEELGAKAEGKIRLSTILLKTDSDVEQLSSKLNEASASYNEHRLKMEGNIVRSSLLNNNNQSQSQASFEP</sequence>
<evidence type="ECO:0000313" key="2">
    <source>
        <dbReference type="EMBL" id="GMI48110.1"/>
    </source>
</evidence>
<feature type="compositionally biased region" description="Pro residues" evidence="1">
    <location>
        <begin position="357"/>
        <end position="366"/>
    </location>
</feature>
<feature type="compositionally biased region" description="Polar residues" evidence="1">
    <location>
        <begin position="143"/>
        <end position="153"/>
    </location>
</feature>
<feature type="compositionally biased region" description="Basic residues" evidence="1">
    <location>
        <begin position="128"/>
        <end position="139"/>
    </location>
</feature>
<feature type="compositionally biased region" description="Basic and acidic residues" evidence="1">
    <location>
        <begin position="232"/>
        <end position="250"/>
    </location>
</feature>
<dbReference type="Proteomes" id="UP001165065">
    <property type="component" value="Unassembled WGS sequence"/>
</dbReference>
<feature type="compositionally biased region" description="Pro residues" evidence="1">
    <location>
        <begin position="320"/>
        <end position="333"/>
    </location>
</feature>
<dbReference type="AlphaFoldDB" id="A0A9W7GMN1"/>
<proteinExistence type="predicted"/>
<accession>A0A9W7GMN1</accession>
<keyword evidence="3" id="KW-1185">Reference proteome</keyword>
<evidence type="ECO:0000256" key="1">
    <source>
        <dbReference type="SAM" id="MobiDB-lite"/>
    </source>
</evidence>
<comment type="caution">
    <text evidence="2">The sequence shown here is derived from an EMBL/GenBank/DDBJ whole genome shotgun (WGS) entry which is preliminary data.</text>
</comment>
<organism evidence="2 3">
    <name type="scientific">Triparma columacea</name>
    <dbReference type="NCBI Taxonomy" id="722753"/>
    <lineage>
        <taxon>Eukaryota</taxon>
        <taxon>Sar</taxon>
        <taxon>Stramenopiles</taxon>
        <taxon>Ochrophyta</taxon>
        <taxon>Bolidophyceae</taxon>
        <taxon>Parmales</taxon>
        <taxon>Triparmaceae</taxon>
        <taxon>Triparma</taxon>
    </lineage>
</organism>
<protein>
    <submittedName>
        <fullName evidence="2">Uncharacterized protein</fullName>
    </submittedName>
</protein>
<feature type="region of interest" description="Disordered" evidence="1">
    <location>
        <begin position="99"/>
        <end position="155"/>
    </location>
</feature>
<evidence type="ECO:0000313" key="3">
    <source>
        <dbReference type="Proteomes" id="UP001165065"/>
    </source>
</evidence>
<name>A0A9W7GMN1_9STRA</name>
<feature type="region of interest" description="Disordered" evidence="1">
    <location>
        <begin position="209"/>
        <end position="369"/>
    </location>
</feature>
<reference evidence="3" key="1">
    <citation type="journal article" date="2023" name="Commun. Biol.">
        <title>Genome analysis of Parmales, the sister group of diatoms, reveals the evolutionary specialization of diatoms from phago-mixotrophs to photoautotrophs.</title>
        <authorList>
            <person name="Ban H."/>
            <person name="Sato S."/>
            <person name="Yoshikawa S."/>
            <person name="Yamada K."/>
            <person name="Nakamura Y."/>
            <person name="Ichinomiya M."/>
            <person name="Sato N."/>
            <person name="Blanc-Mathieu R."/>
            <person name="Endo H."/>
            <person name="Kuwata A."/>
            <person name="Ogata H."/>
        </authorList>
    </citation>
    <scope>NUCLEOTIDE SEQUENCE [LARGE SCALE GENOMIC DNA]</scope>
</reference>
<dbReference type="EMBL" id="BRYA01000375">
    <property type="protein sequence ID" value="GMI48110.1"/>
    <property type="molecule type" value="Genomic_DNA"/>
</dbReference>
<gene>
    <name evidence="2" type="ORF">TrCOL_g903</name>
</gene>
<feature type="compositionally biased region" description="Acidic residues" evidence="1">
    <location>
        <begin position="269"/>
        <end position="280"/>
    </location>
</feature>